<evidence type="ECO:0000256" key="10">
    <source>
        <dbReference type="ARBA" id="ARBA00023136"/>
    </source>
</evidence>
<dbReference type="Gene3D" id="3.90.550.50">
    <property type="match status" value="1"/>
</dbReference>
<dbReference type="AlphaFoldDB" id="A0AA38GSJ5"/>
<accession>A0AA38GSJ5</accession>
<name>A0AA38GSJ5_TAXCH</name>
<keyword evidence="8" id="KW-1133">Transmembrane helix</keyword>
<dbReference type="PANTHER" id="PTHR11214">
    <property type="entry name" value="BETA-1,3-N-ACETYLGLUCOSAMINYLTRANSFERASE"/>
    <property type="match status" value="1"/>
</dbReference>
<proteinExistence type="inferred from homology"/>
<evidence type="ECO:0000256" key="6">
    <source>
        <dbReference type="ARBA" id="ARBA00022692"/>
    </source>
</evidence>
<keyword evidence="7" id="KW-0735">Signal-anchor</keyword>
<keyword evidence="5" id="KW-0808">Transferase</keyword>
<evidence type="ECO:0000256" key="7">
    <source>
        <dbReference type="ARBA" id="ARBA00022968"/>
    </source>
</evidence>
<evidence type="ECO:0000313" key="13">
    <source>
        <dbReference type="EMBL" id="KAH9325950.1"/>
    </source>
</evidence>
<evidence type="ECO:0000256" key="5">
    <source>
        <dbReference type="ARBA" id="ARBA00022679"/>
    </source>
</evidence>
<evidence type="ECO:0000256" key="9">
    <source>
        <dbReference type="ARBA" id="ARBA00023034"/>
    </source>
</evidence>
<gene>
    <name evidence="13" type="ORF">KI387_006128</name>
</gene>
<keyword evidence="10" id="KW-0472">Membrane</keyword>
<dbReference type="EMBL" id="JAHRHJ020000002">
    <property type="protein sequence ID" value="KAH9325950.1"/>
    <property type="molecule type" value="Genomic_DNA"/>
</dbReference>
<keyword evidence="9 12" id="KW-0333">Golgi apparatus</keyword>
<evidence type="ECO:0000256" key="3">
    <source>
        <dbReference type="ARBA" id="ARBA00008661"/>
    </source>
</evidence>
<keyword evidence="11 12" id="KW-0464">Manganese</keyword>
<evidence type="ECO:0000256" key="11">
    <source>
        <dbReference type="ARBA" id="ARBA00023211"/>
    </source>
</evidence>
<dbReference type="InterPro" id="IPR002659">
    <property type="entry name" value="Glyco_trans_31"/>
</dbReference>
<comment type="pathway">
    <text evidence="2">Protein modification; protein glycosylation.</text>
</comment>
<keyword evidence="6" id="KW-0812">Transmembrane</keyword>
<comment type="subcellular location">
    <subcellularLocation>
        <location evidence="1 12">Golgi apparatus membrane</location>
        <topology evidence="1 12">Single-pass type II membrane protein</topology>
    </subcellularLocation>
</comment>
<sequence>ATGFSVNDDIDIHTVVAASLPTSHSSFSPQKLLDMSDNWKAPPLPEGPVDLFIGILSAGNHFAERMAVRKTWMQSKNLRSSNIVARFFVALNARKEITIQLKKEANFYGDIIIVPFMDNYELVVLKTIAICEYGVRNLSAKYIMKCDDDNFVRVDAVLKEVKKLSHGQDVYIGNLNYYHKPLRMGKYAVTYE</sequence>
<dbReference type="Pfam" id="PF01762">
    <property type="entry name" value="Galactosyl_T"/>
    <property type="match status" value="1"/>
</dbReference>
<reference evidence="13 14" key="1">
    <citation type="journal article" date="2021" name="Nat. Plants">
        <title>The Taxus genome provides insights into paclitaxel biosynthesis.</title>
        <authorList>
            <person name="Xiong X."/>
            <person name="Gou J."/>
            <person name="Liao Q."/>
            <person name="Li Y."/>
            <person name="Zhou Q."/>
            <person name="Bi G."/>
            <person name="Li C."/>
            <person name="Du R."/>
            <person name="Wang X."/>
            <person name="Sun T."/>
            <person name="Guo L."/>
            <person name="Liang H."/>
            <person name="Lu P."/>
            <person name="Wu Y."/>
            <person name="Zhang Z."/>
            <person name="Ro D.K."/>
            <person name="Shang Y."/>
            <person name="Huang S."/>
            <person name="Yan J."/>
        </authorList>
    </citation>
    <scope>NUCLEOTIDE SEQUENCE [LARGE SCALE GENOMIC DNA]</scope>
    <source>
        <strain evidence="13">Ta-2019</strain>
    </source>
</reference>
<keyword evidence="4 12" id="KW-0328">Glycosyltransferase</keyword>
<comment type="caution">
    <text evidence="13">The sequence shown here is derived from an EMBL/GenBank/DDBJ whole genome shotgun (WGS) entry which is preliminary data.</text>
</comment>
<evidence type="ECO:0000256" key="2">
    <source>
        <dbReference type="ARBA" id="ARBA00004922"/>
    </source>
</evidence>
<feature type="non-terminal residue" evidence="13">
    <location>
        <position position="1"/>
    </location>
</feature>
<dbReference type="GO" id="GO:1990714">
    <property type="term" value="F:hydroxyproline O-galactosyltransferase activity"/>
    <property type="evidence" value="ECO:0007669"/>
    <property type="project" value="TreeGrafter"/>
</dbReference>
<comment type="similarity">
    <text evidence="3 12">Belongs to the glycosyltransferase 31 family.</text>
</comment>
<evidence type="ECO:0000256" key="8">
    <source>
        <dbReference type="ARBA" id="ARBA00022989"/>
    </source>
</evidence>
<organism evidence="13 14">
    <name type="scientific">Taxus chinensis</name>
    <name type="common">Chinese yew</name>
    <name type="synonym">Taxus wallichiana var. chinensis</name>
    <dbReference type="NCBI Taxonomy" id="29808"/>
    <lineage>
        <taxon>Eukaryota</taxon>
        <taxon>Viridiplantae</taxon>
        <taxon>Streptophyta</taxon>
        <taxon>Embryophyta</taxon>
        <taxon>Tracheophyta</taxon>
        <taxon>Spermatophyta</taxon>
        <taxon>Pinopsida</taxon>
        <taxon>Pinidae</taxon>
        <taxon>Conifers II</taxon>
        <taxon>Cupressales</taxon>
        <taxon>Taxaceae</taxon>
        <taxon>Taxus</taxon>
    </lineage>
</organism>
<dbReference type="OMA" id="AICEYEV"/>
<evidence type="ECO:0000256" key="4">
    <source>
        <dbReference type="ARBA" id="ARBA00022676"/>
    </source>
</evidence>
<comment type="cofactor">
    <cofactor evidence="12">
        <name>Mn(2+)</name>
        <dbReference type="ChEBI" id="CHEBI:29035"/>
    </cofactor>
</comment>
<dbReference type="EC" id="2.4.1.-" evidence="12"/>
<keyword evidence="14" id="KW-1185">Reference proteome</keyword>
<dbReference type="GO" id="GO:0000139">
    <property type="term" value="C:Golgi membrane"/>
    <property type="evidence" value="ECO:0007669"/>
    <property type="project" value="UniProtKB-SubCell"/>
</dbReference>
<dbReference type="PANTHER" id="PTHR11214:SF286">
    <property type="entry name" value="HYDROXYPROLINE O-GALACTOSYLTRANSFERASE GALT4"/>
    <property type="match status" value="1"/>
</dbReference>
<evidence type="ECO:0000256" key="1">
    <source>
        <dbReference type="ARBA" id="ARBA00004323"/>
    </source>
</evidence>
<evidence type="ECO:0000256" key="12">
    <source>
        <dbReference type="RuleBase" id="RU363063"/>
    </source>
</evidence>
<feature type="non-terminal residue" evidence="13">
    <location>
        <position position="192"/>
    </location>
</feature>
<evidence type="ECO:0000313" key="14">
    <source>
        <dbReference type="Proteomes" id="UP000824469"/>
    </source>
</evidence>
<dbReference type="Proteomes" id="UP000824469">
    <property type="component" value="Unassembled WGS sequence"/>
</dbReference>
<protein>
    <recommendedName>
        <fullName evidence="12">Hexosyltransferase</fullName>
        <ecNumber evidence="12">2.4.1.-</ecNumber>
    </recommendedName>
</protein>